<reference evidence="3" key="1">
    <citation type="submission" date="2024-07" db="EMBL/GenBank/DDBJ databases">
        <title>Two chromosome-level genome assemblies of Korean endemic species Abeliophyllum distichum and Forsythia ovata (Oleaceae).</title>
        <authorList>
            <person name="Jang H."/>
        </authorList>
    </citation>
    <scope>NUCLEOTIDE SEQUENCE [LARGE SCALE GENOMIC DNA]</scope>
</reference>
<feature type="region of interest" description="Disordered" evidence="1">
    <location>
        <begin position="251"/>
        <end position="272"/>
    </location>
</feature>
<name>A0ABD1SB86_9LAMI</name>
<evidence type="ECO:0000256" key="1">
    <source>
        <dbReference type="SAM" id="MobiDB-lite"/>
    </source>
</evidence>
<evidence type="ECO:0000313" key="3">
    <source>
        <dbReference type="Proteomes" id="UP001604336"/>
    </source>
</evidence>
<keyword evidence="3" id="KW-1185">Reference proteome</keyword>
<dbReference type="EMBL" id="JBFOLK010000007">
    <property type="protein sequence ID" value="KAL2497716.1"/>
    <property type="molecule type" value="Genomic_DNA"/>
</dbReference>
<organism evidence="2 3">
    <name type="scientific">Abeliophyllum distichum</name>
    <dbReference type="NCBI Taxonomy" id="126358"/>
    <lineage>
        <taxon>Eukaryota</taxon>
        <taxon>Viridiplantae</taxon>
        <taxon>Streptophyta</taxon>
        <taxon>Embryophyta</taxon>
        <taxon>Tracheophyta</taxon>
        <taxon>Spermatophyta</taxon>
        <taxon>Magnoliopsida</taxon>
        <taxon>eudicotyledons</taxon>
        <taxon>Gunneridae</taxon>
        <taxon>Pentapetalae</taxon>
        <taxon>asterids</taxon>
        <taxon>lamiids</taxon>
        <taxon>Lamiales</taxon>
        <taxon>Oleaceae</taxon>
        <taxon>Forsythieae</taxon>
        <taxon>Abeliophyllum</taxon>
    </lineage>
</organism>
<dbReference type="Proteomes" id="UP001604336">
    <property type="component" value="Unassembled WGS sequence"/>
</dbReference>
<evidence type="ECO:0000313" key="2">
    <source>
        <dbReference type="EMBL" id="KAL2497716.1"/>
    </source>
</evidence>
<sequence length="420" mass="47472">MASTRLQVKRCPYVQIPRLTEGAEPFRTDLIRCAAIDVLSIMVEDAMMLLKESYRIPSDIGLMVALNRWSQMVGGLYLWFRHLFGLEMPLHVFHTVYQLKKLPKKKGKDKELDALPRCQLSNDVIEVFWSIYQASLLNRRYGFLLDRQRYLIELGLMASKAEIDQSMRPRLTMARLASRKTKPLAPGSSEDSKQKKVIEELSQEGNKVEAGVAGVIEIDEGTEASGGEFCSLLPLQRTLPVTAAGEVILDIPPKVPQSSGGPDGGPYDSKRKSKELIGPHGAMIPDDAVNNLPFYPTMGAQAFKKYFSPRWEDLASHGDFEDALEASLATAVRTTGMQLKVLGEFRFQMQWHKKLAADASKSEEYKKAMEGLQVAIESMRTTYEQLQADFKEFDTMYCILLRSWMMPTLHKKSLLRPSRR</sequence>
<gene>
    <name evidence="2" type="ORF">Adt_23266</name>
</gene>
<comment type="caution">
    <text evidence="2">The sequence shown here is derived from an EMBL/GenBank/DDBJ whole genome shotgun (WGS) entry which is preliminary data.</text>
</comment>
<accession>A0ABD1SB86</accession>
<protein>
    <submittedName>
        <fullName evidence="2">Uncharacterized protein</fullName>
    </submittedName>
</protein>
<dbReference type="AlphaFoldDB" id="A0ABD1SB86"/>
<proteinExistence type="predicted"/>